<dbReference type="PANTHER" id="PTHR43808">
    <property type="entry name" value="ACETYLORNITHINE DEACETYLASE"/>
    <property type="match status" value="1"/>
</dbReference>
<comment type="cofactor">
    <cofactor evidence="1">
        <name>Zn(2+)</name>
        <dbReference type="ChEBI" id="CHEBI:29105"/>
    </cofactor>
</comment>
<keyword evidence="5" id="KW-0862">Zinc</keyword>
<dbReference type="SUPFAM" id="SSF53187">
    <property type="entry name" value="Zn-dependent exopeptidases"/>
    <property type="match status" value="1"/>
</dbReference>
<evidence type="ECO:0000259" key="7">
    <source>
        <dbReference type="Pfam" id="PF07687"/>
    </source>
</evidence>
<proteinExistence type="inferred from homology"/>
<reference evidence="8" key="2">
    <citation type="submission" date="2021-01" db="EMBL/GenBank/DDBJ databases">
        <authorList>
            <person name="Schikora-Tamarit M.A."/>
        </authorList>
    </citation>
    <scope>NUCLEOTIDE SEQUENCE</scope>
    <source>
        <strain evidence="8">NCAIM Y.01608</strain>
    </source>
</reference>
<keyword evidence="4" id="KW-0378">Hydrolase</keyword>
<dbReference type="InterPro" id="IPR002933">
    <property type="entry name" value="Peptidase_M20"/>
</dbReference>
<dbReference type="AlphaFoldDB" id="A0A9P8NV58"/>
<evidence type="ECO:0000256" key="3">
    <source>
        <dbReference type="ARBA" id="ARBA00022723"/>
    </source>
</evidence>
<feature type="signal peptide" evidence="6">
    <location>
        <begin position="1"/>
        <end position="16"/>
    </location>
</feature>
<keyword evidence="6" id="KW-0732">Signal</keyword>
<dbReference type="InterPro" id="IPR050072">
    <property type="entry name" value="Peptidase_M20A"/>
</dbReference>
<dbReference type="GO" id="GO:0016787">
    <property type="term" value="F:hydrolase activity"/>
    <property type="evidence" value="ECO:0007669"/>
    <property type="project" value="UniProtKB-KW"/>
</dbReference>
<keyword evidence="3" id="KW-0479">Metal-binding</keyword>
<dbReference type="Gene3D" id="3.30.70.360">
    <property type="match status" value="1"/>
</dbReference>
<dbReference type="Pfam" id="PF01546">
    <property type="entry name" value="Peptidase_M20"/>
    <property type="match status" value="1"/>
</dbReference>
<dbReference type="Pfam" id="PF07687">
    <property type="entry name" value="M20_dimer"/>
    <property type="match status" value="1"/>
</dbReference>
<protein>
    <recommendedName>
        <fullName evidence="7">Peptidase M20 dimerisation domain-containing protein</fullName>
    </recommendedName>
</protein>
<dbReference type="PANTHER" id="PTHR43808:SF8">
    <property type="entry name" value="PEPTIDASE M20 DIMERISATION DOMAIN-CONTAINING PROTEIN"/>
    <property type="match status" value="1"/>
</dbReference>
<evidence type="ECO:0000256" key="2">
    <source>
        <dbReference type="ARBA" id="ARBA00006247"/>
    </source>
</evidence>
<evidence type="ECO:0000256" key="5">
    <source>
        <dbReference type="ARBA" id="ARBA00022833"/>
    </source>
</evidence>
<dbReference type="GO" id="GO:0046872">
    <property type="term" value="F:metal ion binding"/>
    <property type="evidence" value="ECO:0007669"/>
    <property type="project" value="UniProtKB-KW"/>
</dbReference>
<evidence type="ECO:0000313" key="9">
    <source>
        <dbReference type="Proteomes" id="UP000788993"/>
    </source>
</evidence>
<keyword evidence="9" id="KW-1185">Reference proteome</keyword>
<evidence type="ECO:0000256" key="6">
    <source>
        <dbReference type="SAM" id="SignalP"/>
    </source>
</evidence>
<reference evidence="8" key="1">
    <citation type="journal article" date="2021" name="Open Biol.">
        <title>Shared evolutionary footprints suggest mitochondrial oxidative damage underlies multiple complex I losses in fungi.</title>
        <authorList>
            <person name="Schikora-Tamarit M.A."/>
            <person name="Marcet-Houben M."/>
            <person name="Nosek J."/>
            <person name="Gabaldon T."/>
        </authorList>
    </citation>
    <scope>NUCLEOTIDE SEQUENCE</scope>
    <source>
        <strain evidence="8">NCAIM Y.01608</strain>
    </source>
</reference>
<dbReference type="Gene3D" id="3.40.630.10">
    <property type="entry name" value="Zn peptidases"/>
    <property type="match status" value="1"/>
</dbReference>
<dbReference type="Proteomes" id="UP000788993">
    <property type="component" value="Unassembled WGS sequence"/>
</dbReference>
<sequence length="361" mass="39977">MFWAFFLYLLAAVAMQVPLREMSLIEFHKAITQIDSEFGNEYEVVHYLADYLSAQGLTVELQLVEEGRENVYAYLGDQRNSKVLLTSHIDTNPAGKIPYHLEGDEIHVRGACDAKGSVASQVFAFLELWDEKVIGEGDLALLFVVGEEYNGIGSLTAVNDLNASWSNAVIVGEPTDNKLSVGHKGNFRFDVNAVGVSCHSGYPEQGFSAVEYLLGRIEHLLQQEFPYSSLLGPTTVNIGTFHGGVAANLLAPSAKAEIYIRVAEDIQLVNRTVDRIFSTSHSNYTIVQMLEPQYLDYDVPGFELVACSYATDIPYFKGKTAKRYLYGPGSILVAHSAEEYILPGDLYEAVRGYKSIVKYNI</sequence>
<evidence type="ECO:0000256" key="1">
    <source>
        <dbReference type="ARBA" id="ARBA00001947"/>
    </source>
</evidence>
<organism evidence="8 9">
    <name type="scientific">Ogataea polymorpha</name>
    <dbReference type="NCBI Taxonomy" id="460523"/>
    <lineage>
        <taxon>Eukaryota</taxon>
        <taxon>Fungi</taxon>
        <taxon>Dikarya</taxon>
        <taxon>Ascomycota</taxon>
        <taxon>Saccharomycotina</taxon>
        <taxon>Pichiomycetes</taxon>
        <taxon>Pichiales</taxon>
        <taxon>Pichiaceae</taxon>
        <taxon>Ogataea</taxon>
    </lineage>
</organism>
<dbReference type="InterPro" id="IPR036264">
    <property type="entry name" value="Bact_exopeptidase_dim_dom"/>
</dbReference>
<dbReference type="SUPFAM" id="SSF55031">
    <property type="entry name" value="Bacterial exopeptidase dimerisation domain"/>
    <property type="match status" value="1"/>
</dbReference>
<dbReference type="PROSITE" id="PS00759">
    <property type="entry name" value="ARGE_DAPE_CPG2_2"/>
    <property type="match status" value="1"/>
</dbReference>
<evidence type="ECO:0000313" key="8">
    <source>
        <dbReference type="EMBL" id="KAH3659947.1"/>
    </source>
</evidence>
<comment type="similarity">
    <text evidence="2">Belongs to the peptidase M20A family.</text>
</comment>
<comment type="caution">
    <text evidence="8">The sequence shown here is derived from an EMBL/GenBank/DDBJ whole genome shotgun (WGS) entry which is preliminary data.</text>
</comment>
<evidence type="ECO:0000256" key="4">
    <source>
        <dbReference type="ARBA" id="ARBA00022801"/>
    </source>
</evidence>
<feature type="chain" id="PRO_5040348978" description="Peptidase M20 dimerisation domain-containing protein" evidence="6">
    <location>
        <begin position="17"/>
        <end position="361"/>
    </location>
</feature>
<name>A0A9P8NV58_9ASCO</name>
<dbReference type="EMBL" id="JAEUBD010001504">
    <property type="protein sequence ID" value="KAH3659947.1"/>
    <property type="molecule type" value="Genomic_DNA"/>
</dbReference>
<dbReference type="InterPro" id="IPR001261">
    <property type="entry name" value="ArgE/DapE_CS"/>
</dbReference>
<gene>
    <name evidence="8" type="ORF">OGATHE_005992</name>
</gene>
<feature type="domain" description="Peptidase M20 dimerisation" evidence="7">
    <location>
        <begin position="181"/>
        <end position="263"/>
    </location>
</feature>
<accession>A0A9P8NV58</accession>
<dbReference type="InterPro" id="IPR011650">
    <property type="entry name" value="Peptidase_M20_dimer"/>
</dbReference>